<keyword evidence="4" id="KW-0413">Isomerase</keyword>
<organism evidence="6 7">
    <name type="scientific">Corynebacterium diphtheriae</name>
    <dbReference type="NCBI Taxonomy" id="1717"/>
    <lineage>
        <taxon>Bacteria</taxon>
        <taxon>Bacillati</taxon>
        <taxon>Actinomycetota</taxon>
        <taxon>Actinomycetes</taxon>
        <taxon>Mycobacteriales</taxon>
        <taxon>Corynebacteriaceae</taxon>
        <taxon>Corynebacterium</taxon>
    </lineage>
</organism>
<dbReference type="SUPFAM" id="SSF63965">
    <property type="entry name" value="Precorrin-8X methylmutase CbiC/CobH"/>
    <property type="match status" value="1"/>
</dbReference>
<dbReference type="RefSeq" id="WP_014310421.1">
    <property type="nucleotide sequence ID" value="NZ_CAJDYQ010000012.1"/>
</dbReference>
<dbReference type="Gene3D" id="3.40.50.10230">
    <property type="entry name" value="Cobalamin biosynthesis CobH/CbiC, precorrin-8X methylmutase"/>
    <property type="match status" value="1"/>
</dbReference>
<evidence type="ECO:0000256" key="4">
    <source>
        <dbReference type="ARBA" id="ARBA00023235"/>
    </source>
</evidence>
<dbReference type="NCBIfam" id="NF006136">
    <property type="entry name" value="PRK08285.1"/>
    <property type="match status" value="1"/>
</dbReference>
<dbReference type="GO" id="GO:0009236">
    <property type="term" value="P:cobalamin biosynthetic process"/>
    <property type="evidence" value="ECO:0007669"/>
    <property type="project" value="UniProtKB-UniPathway"/>
</dbReference>
<keyword evidence="3" id="KW-0169">Cobalamin biosynthesis</keyword>
<accession>A0A1J5XUS2</accession>
<sequence>MSFEYITDGNEIYRQSFAMIREESDLSRFDDEQAQIAVRMIHAAGEVDLAEDIELSTEVVNTARDALRRGAPILTDVNMVKSGVTRKRLPADNEVICLLNEPRSVELARKLGTTRSAAAVELWEPHIAGAVVAIGNAPTALFHLLNWLAEDPQRPRPAAILGIPVGFVGAAESKAALANVAHDLGVEFVTVHGRRGGSAITCAAINALATEKEILP</sequence>
<evidence type="ECO:0000313" key="7">
    <source>
        <dbReference type="Proteomes" id="UP000480222"/>
    </source>
</evidence>
<evidence type="ECO:0000313" key="6">
    <source>
        <dbReference type="EMBL" id="CAB0604382.1"/>
    </source>
</evidence>
<dbReference type="AlphaFoldDB" id="A0A1J5XUS2"/>
<dbReference type="InterPro" id="IPR003722">
    <property type="entry name" value="Cbl_synth_CobH/CbiC"/>
</dbReference>
<evidence type="ECO:0000256" key="2">
    <source>
        <dbReference type="ARBA" id="ARBA00009774"/>
    </source>
</evidence>
<reference evidence="6 7" key="1">
    <citation type="submission" date="2020-02" db="EMBL/GenBank/DDBJ databases">
        <authorList>
            <person name="Brisse S."/>
        </authorList>
    </citation>
    <scope>NUCLEOTIDE SEQUENCE [LARGE SCALE GENOMIC DNA]</scope>
    <source>
        <strain evidence="6">CIP107547</strain>
    </source>
</reference>
<dbReference type="Proteomes" id="UP000480222">
    <property type="component" value="Unassembled WGS sequence"/>
</dbReference>
<protein>
    <submittedName>
        <fullName evidence="6">Precorrin-8X methylmutase</fullName>
    </submittedName>
</protein>
<comment type="similarity">
    <text evidence="2">Belongs to the CobH/CbiC family.</text>
</comment>
<feature type="domain" description="Cobalamin biosynthesis precorrin-8X methylmutase CobH/CbiC" evidence="5">
    <location>
        <begin position="11"/>
        <end position="210"/>
    </location>
</feature>
<comment type="caution">
    <text evidence="6">The sequence shown here is derived from an EMBL/GenBank/DDBJ whole genome shotgun (WGS) entry which is preliminary data.</text>
</comment>
<dbReference type="Pfam" id="PF02570">
    <property type="entry name" value="CbiC"/>
    <property type="match status" value="1"/>
</dbReference>
<evidence type="ECO:0000256" key="3">
    <source>
        <dbReference type="ARBA" id="ARBA00022573"/>
    </source>
</evidence>
<name>A0A1J5XUS2_CORDP</name>
<evidence type="ECO:0000256" key="1">
    <source>
        <dbReference type="ARBA" id="ARBA00004953"/>
    </source>
</evidence>
<comment type="pathway">
    <text evidence="1">Cofactor biosynthesis; adenosylcobalamin biosynthesis.</text>
</comment>
<proteinExistence type="inferred from homology"/>
<dbReference type="InterPro" id="IPR036588">
    <property type="entry name" value="CobH/CbiC_sf"/>
</dbReference>
<evidence type="ECO:0000259" key="5">
    <source>
        <dbReference type="Pfam" id="PF02570"/>
    </source>
</evidence>
<dbReference type="UniPathway" id="UPA00148"/>
<dbReference type="GO" id="GO:0016993">
    <property type="term" value="F:precorrin-8X methylmutase activity"/>
    <property type="evidence" value="ECO:0007669"/>
    <property type="project" value="InterPro"/>
</dbReference>
<dbReference type="PANTHER" id="PTHR43588:SF1">
    <property type="entry name" value="COBALT-PRECORRIN-8 METHYLMUTASE"/>
    <property type="match status" value="1"/>
</dbReference>
<dbReference type="OMA" id="GAPIFCD"/>
<gene>
    <name evidence="6" type="primary">cobH</name>
    <name evidence="6" type="ORF">CIP107547_01419</name>
</gene>
<dbReference type="PANTHER" id="PTHR43588">
    <property type="entry name" value="COBALT-PRECORRIN-8 METHYLMUTASE"/>
    <property type="match status" value="1"/>
</dbReference>
<dbReference type="EMBL" id="CADDAV010000016">
    <property type="protein sequence ID" value="CAB0604382.1"/>
    <property type="molecule type" value="Genomic_DNA"/>
</dbReference>